<evidence type="ECO:0000256" key="2">
    <source>
        <dbReference type="ARBA" id="ARBA00022676"/>
    </source>
</evidence>
<dbReference type="Gene3D" id="3.40.50.2000">
    <property type="entry name" value="Glycogen Phosphorylase B"/>
    <property type="match status" value="2"/>
</dbReference>
<dbReference type="FunFam" id="3.40.50.2000:FF:000087">
    <property type="entry name" value="Glycosyltransferase"/>
    <property type="match status" value="1"/>
</dbReference>
<reference evidence="6" key="1">
    <citation type="journal article" date="2013" name="Nat. Biotechnol.">
        <title>Draft genome sequence of chickpea (Cicer arietinum) provides a resource for trait improvement.</title>
        <authorList>
            <person name="Varshney R.K."/>
            <person name="Song C."/>
            <person name="Saxena R.K."/>
            <person name="Azam S."/>
            <person name="Yu S."/>
            <person name="Sharpe A.G."/>
            <person name="Cannon S."/>
            <person name="Baek J."/>
            <person name="Rosen B.D."/>
            <person name="Tar'an B."/>
            <person name="Millan T."/>
            <person name="Zhang X."/>
            <person name="Ramsay L.D."/>
            <person name="Iwata A."/>
            <person name="Wang Y."/>
            <person name="Nelson W."/>
            <person name="Farmer A.D."/>
            <person name="Gaur P.M."/>
            <person name="Soderlund C."/>
            <person name="Penmetsa R.V."/>
            <person name="Xu C."/>
            <person name="Bharti A.K."/>
            <person name="He W."/>
            <person name="Winter P."/>
            <person name="Zhao S."/>
            <person name="Hane J.K."/>
            <person name="Carrasquilla-Garcia N."/>
            <person name="Condie J.A."/>
            <person name="Upadhyaya H.D."/>
            <person name="Luo M.C."/>
            <person name="Thudi M."/>
            <person name="Gowda C.L."/>
            <person name="Singh N.P."/>
            <person name="Lichtenzveig J."/>
            <person name="Gali K.K."/>
            <person name="Rubio J."/>
            <person name="Nadarajan N."/>
            <person name="Dolezel J."/>
            <person name="Bansal K.C."/>
            <person name="Xu X."/>
            <person name="Edwards D."/>
            <person name="Zhang G."/>
            <person name="Kahl G."/>
            <person name="Gil J."/>
            <person name="Singh K.B."/>
            <person name="Datta S.K."/>
            <person name="Jackson S.A."/>
            <person name="Wang J."/>
            <person name="Cook D.R."/>
        </authorList>
    </citation>
    <scope>NUCLEOTIDE SEQUENCE [LARGE SCALE GENOMIC DNA]</scope>
    <source>
        <strain evidence="6">cv. CDC Frontier</strain>
    </source>
</reference>
<dbReference type="GeneID" id="101505479"/>
<dbReference type="RefSeq" id="XP_004487585.1">
    <property type="nucleotide sequence ID" value="XM_004487528.3"/>
</dbReference>
<name>A0A067XU50_CICAR</name>
<reference evidence="4" key="2">
    <citation type="journal article" date="2014" name="PLoS ONE">
        <title>Genome-Wide Identification and Tissue-Specific Expression Analysis of UDP-Glycosyltransferases Genes Confirm Their Abundance in Cicer arietinum (Chickpea) Genome.</title>
        <authorList>
            <person name="Sharma R."/>
            <person name="Rawat V."/>
            <person name="Suresh C.G."/>
        </authorList>
    </citation>
    <scope>NUCLEOTIDE SEQUENCE</scope>
</reference>
<gene>
    <name evidence="4 7" type="primary">UGT79B24</name>
</gene>
<dbReference type="Proteomes" id="UP000087171">
    <property type="component" value="Chromosome Ca1"/>
</dbReference>
<keyword evidence="3 4" id="KW-0808">Transferase</keyword>
<dbReference type="GO" id="GO:0035251">
    <property type="term" value="F:UDP-glucosyltransferase activity"/>
    <property type="evidence" value="ECO:0007669"/>
    <property type="project" value="InterPro"/>
</dbReference>
<reference evidence="7" key="4">
    <citation type="submission" date="2025-04" db="UniProtKB">
        <authorList>
            <consortium name="RefSeq"/>
        </authorList>
    </citation>
    <scope>IDENTIFICATION</scope>
    <source>
        <tissue evidence="7">Etiolated seedlings</tissue>
    </source>
</reference>
<evidence type="ECO:0000256" key="3">
    <source>
        <dbReference type="ARBA" id="ARBA00022679"/>
    </source>
</evidence>
<evidence type="ECO:0000313" key="7">
    <source>
        <dbReference type="RefSeq" id="XP_004487585.1"/>
    </source>
</evidence>
<dbReference type="InterPro" id="IPR050481">
    <property type="entry name" value="UDP-glycosyltransf_plant"/>
</dbReference>
<dbReference type="InterPro" id="IPR002213">
    <property type="entry name" value="UDP_glucos_trans"/>
</dbReference>
<dbReference type="PANTHER" id="PTHR48049">
    <property type="entry name" value="GLYCOSYLTRANSFERASE"/>
    <property type="match status" value="1"/>
</dbReference>
<dbReference type="EMBL" id="OR372687">
    <property type="protein sequence ID" value="WMX26752.1"/>
    <property type="molecule type" value="mRNA"/>
</dbReference>
<sequence length="457" mass="50946">MEAPPLHLAMFPWFAMGHFTPFLHLSNKLAQRGHKISFFIPKKTLNKLQHLNLHPHLITFFTINVPHVDGLPYGAETTSDVPFSLFPLIATAMDQTDKEIELLLKELKPQIVFFDFQYWLPNLTKKLGIKSVQYMIINPMTTAYLGTGPRQSQGRELTEADLMKPPSGFPGSCIKFHSYELRYLASIGNVVFGSGVLLMYRLDTGTSLADAIGYKGCKEIDGPYVEYLRTIYGKPVLLSGPLLPEPTLSSLEEKWVSWLKGFKLGSVVYCAYGSESALEHNQFKELLLGLELTGFPFLVALKPPIGFESIEEALPQGFNERVKGRGIIYGGWVQQQLILEHSSVGCFITHCGAASITEGLVNMCQLVLLPHVGSDHIMNARMMSAKLKVGVEVEKGEEDGLFTKESVCKAVNTVMDEENEVGREVRANHAKLRNILLSNNLKSSCVDSFCQELYDLV</sequence>
<dbReference type="FunFam" id="3.40.50.2000:FF:000037">
    <property type="entry name" value="Glycosyltransferase"/>
    <property type="match status" value="1"/>
</dbReference>
<evidence type="ECO:0000313" key="6">
    <source>
        <dbReference type="Proteomes" id="UP000087171"/>
    </source>
</evidence>
<accession>A0A067XU50</accession>
<dbReference type="OrthoDB" id="5835829at2759"/>
<dbReference type="KEGG" id="cam:101505479"/>
<evidence type="ECO:0000313" key="5">
    <source>
        <dbReference type="EMBL" id="WMX26752.1"/>
    </source>
</evidence>
<dbReference type="PaxDb" id="3827-XP_004487585.1"/>
<evidence type="ECO:0000256" key="1">
    <source>
        <dbReference type="ARBA" id="ARBA00009995"/>
    </source>
</evidence>
<evidence type="ECO:0000313" key="4">
    <source>
        <dbReference type="EMBL" id="AGU14140.1"/>
    </source>
</evidence>
<dbReference type="AlphaFoldDB" id="A0A067XU50"/>
<dbReference type="CDD" id="cd03784">
    <property type="entry name" value="GT1_Gtf-like"/>
    <property type="match status" value="1"/>
</dbReference>
<dbReference type="SUPFAM" id="SSF53756">
    <property type="entry name" value="UDP-Glycosyltransferase/glycogen phosphorylase"/>
    <property type="match status" value="1"/>
</dbReference>
<keyword evidence="2" id="KW-0328">Glycosyltransferase</keyword>
<dbReference type="eggNOG" id="KOG1192">
    <property type="taxonomic scope" value="Eukaryota"/>
</dbReference>
<dbReference type="PANTHER" id="PTHR48049:SF1">
    <property type="entry name" value="UDP-GLYCOSYLTRANSFERASE SUPERFAMILY PROTEIN"/>
    <property type="match status" value="1"/>
</dbReference>
<comment type="similarity">
    <text evidence="1">Belongs to the UDP-glycosyltransferase family.</text>
</comment>
<dbReference type="Pfam" id="PF00201">
    <property type="entry name" value="UDPGT"/>
    <property type="match status" value="1"/>
</dbReference>
<dbReference type="EMBL" id="KF018279">
    <property type="protein sequence ID" value="AGU14140.1"/>
    <property type="molecule type" value="Genomic_DNA"/>
</dbReference>
<reference evidence="5" key="3">
    <citation type="submission" date="2023-07" db="EMBL/GenBank/DDBJ databases">
        <authorList>
            <person name="Wang H."/>
            <person name="Wang Z."/>
            <person name="Ye M."/>
        </authorList>
    </citation>
    <scope>NUCLEOTIDE SEQUENCE</scope>
</reference>
<keyword evidence="6" id="KW-1185">Reference proteome</keyword>
<organism evidence="4">
    <name type="scientific">Cicer arietinum</name>
    <name type="common">Chickpea</name>
    <name type="synonym">Garbanzo</name>
    <dbReference type="NCBI Taxonomy" id="3827"/>
    <lineage>
        <taxon>Eukaryota</taxon>
        <taxon>Viridiplantae</taxon>
        <taxon>Streptophyta</taxon>
        <taxon>Embryophyta</taxon>
        <taxon>Tracheophyta</taxon>
        <taxon>Spermatophyta</taxon>
        <taxon>Magnoliopsida</taxon>
        <taxon>eudicotyledons</taxon>
        <taxon>Gunneridae</taxon>
        <taxon>Pentapetalae</taxon>
        <taxon>rosids</taxon>
        <taxon>fabids</taxon>
        <taxon>Fabales</taxon>
        <taxon>Fabaceae</taxon>
        <taxon>Papilionoideae</taxon>
        <taxon>50 kb inversion clade</taxon>
        <taxon>NPAAA clade</taxon>
        <taxon>Hologalegina</taxon>
        <taxon>IRL clade</taxon>
        <taxon>Cicereae</taxon>
        <taxon>Cicer</taxon>
    </lineage>
</organism>
<proteinExistence type="evidence at transcript level"/>
<protein>
    <submittedName>
        <fullName evidence="4 7">UDP-glycosyltransferase</fullName>
    </submittedName>
    <submittedName>
        <fullName evidence="5">UGT79B24</fullName>
    </submittedName>
</protein>